<dbReference type="Proteomes" id="UP001604277">
    <property type="component" value="Unassembled WGS sequence"/>
</dbReference>
<keyword evidence="3" id="KW-0143">Chaperone</keyword>
<keyword evidence="2" id="KW-0067">ATP-binding</keyword>
<evidence type="ECO:0000256" key="2">
    <source>
        <dbReference type="ARBA" id="ARBA00022840"/>
    </source>
</evidence>
<dbReference type="AlphaFoldDB" id="A0ABD1X962"/>
<dbReference type="EMBL" id="JBFOLJ010000001">
    <property type="protein sequence ID" value="KAL2558504.1"/>
    <property type="molecule type" value="Genomic_DNA"/>
</dbReference>
<feature type="region of interest" description="Disordered" evidence="4">
    <location>
        <begin position="1"/>
        <end position="25"/>
    </location>
</feature>
<gene>
    <name evidence="5" type="ORF">Fot_03243</name>
</gene>
<dbReference type="Pfam" id="PF00012">
    <property type="entry name" value="HSP70"/>
    <property type="match status" value="1"/>
</dbReference>
<dbReference type="Gene3D" id="3.30.420.40">
    <property type="match status" value="1"/>
</dbReference>
<evidence type="ECO:0000256" key="3">
    <source>
        <dbReference type="ARBA" id="ARBA00023186"/>
    </source>
</evidence>
<feature type="compositionally biased region" description="Polar residues" evidence="4">
    <location>
        <begin position="9"/>
        <end position="18"/>
    </location>
</feature>
<accession>A0ABD1X962</accession>
<proteinExistence type="predicted"/>
<name>A0ABD1X962_9LAMI</name>
<keyword evidence="5" id="KW-0346">Stress response</keyword>
<evidence type="ECO:0000313" key="6">
    <source>
        <dbReference type="Proteomes" id="UP001604277"/>
    </source>
</evidence>
<reference evidence="6" key="1">
    <citation type="submission" date="2024-07" db="EMBL/GenBank/DDBJ databases">
        <title>Two chromosome-level genome assemblies of Korean endemic species Abeliophyllum distichum and Forsythia ovata (Oleaceae).</title>
        <authorList>
            <person name="Jang H."/>
        </authorList>
    </citation>
    <scope>NUCLEOTIDE SEQUENCE [LARGE SCALE GENOMIC DNA]</scope>
</reference>
<sequence length="221" mass="24990">MLDARDLYSKSSPINRSNRNVHSHRPNDHIRWAHRNSGDTLFRLGIFISLFLLNAVQSQSAVASIDLGSKCLKVAVVNLKPGQAPISITINEMSKRKTPSLVSFHSNSRLIGKESLGLLACYPTKVYFHLSILFCKPFDYTQKFLRSLYLSYDITPDKTRDVAVYKTEEEEREFSKFTAEEMVAMILKYAMGLAKNHAMSSVKDVVITVPPTWEWLRGGGC</sequence>
<dbReference type="PANTHER" id="PTHR45639:SF3">
    <property type="entry name" value="HYPOXIA UP-REGULATED PROTEIN 1"/>
    <property type="match status" value="1"/>
</dbReference>
<comment type="caution">
    <text evidence="5">The sequence shown here is derived from an EMBL/GenBank/DDBJ whole genome shotgun (WGS) entry which is preliminary data.</text>
</comment>
<evidence type="ECO:0000256" key="1">
    <source>
        <dbReference type="ARBA" id="ARBA00022741"/>
    </source>
</evidence>
<evidence type="ECO:0000256" key="4">
    <source>
        <dbReference type="SAM" id="MobiDB-lite"/>
    </source>
</evidence>
<dbReference type="InterPro" id="IPR043129">
    <property type="entry name" value="ATPase_NBD"/>
</dbReference>
<evidence type="ECO:0000313" key="5">
    <source>
        <dbReference type="EMBL" id="KAL2558504.1"/>
    </source>
</evidence>
<dbReference type="PANTHER" id="PTHR45639">
    <property type="entry name" value="HSC70CB, ISOFORM G-RELATED"/>
    <property type="match status" value="1"/>
</dbReference>
<organism evidence="5 6">
    <name type="scientific">Forsythia ovata</name>
    <dbReference type="NCBI Taxonomy" id="205694"/>
    <lineage>
        <taxon>Eukaryota</taxon>
        <taxon>Viridiplantae</taxon>
        <taxon>Streptophyta</taxon>
        <taxon>Embryophyta</taxon>
        <taxon>Tracheophyta</taxon>
        <taxon>Spermatophyta</taxon>
        <taxon>Magnoliopsida</taxon>
        <taxon>eudicotyledons</taxon>
        <taxon>Gunneridae</taxon>
        <taxon>Pentapetalae</taxon>
        <taxon>asterids</taxon>
        <taxon>lamiids</taxon>
        <taxon>Lamiales</taxon>
        <taxon>Oleaceae</taxon>
        <taxon>Forsythieae</taxon>
        <taxon>Forsythia</taxon>
    </lineage>
</organism>
<keyword evidence="6" id="KW-1185">Reference proteome</keyword>
<dbReference type="SUPFAM" id="SSF53067">
    <property type="entry name" value="Actin-like ATPase domain"/>
    <property type="match status" value="1"/>
</dbReference>
<dbReference type="InterPro" id="IPR013126">
    <property type="entry name" value="Hsp_70_fam"/>
</dbReference>
<protein>
    <submittedName>
        <fullName evidence="5">Heat shock 70 kDa protein 17</fullName>
    </submittedName>
</protein>
<dbReference type="GO" id="GO:0005524">
    <property type="term" value="F:ATP binding"/>
    <property type="evidence" value="ECO:0007669"/>
    <property type="project" value="UniProtKB-KW"/>
</dbReference>
<keyword evidence="1" id="KW-0547">Nucleotide-binding</keyword>